<organism evidence="1 2">
    <name type="scientific">Basidiobolus ranarum</name>
    <dbReference type="NCBI Taxonomy" id="34480"/>
    <lineage>
        <taxon>Eukaryota</taxon>
        <taxon>Fungi</taxon>
        <taxon>Fungi incertae sedis</taxon>
        <taxon>Zoopagomycota</taxon>
        <taxon>Entomophthoromycotina</taxon>
        <taxon>Basidiobolomycetes</taxon>
        <taxon>Basidiobolales</taxon>
        <taxon>Basidiobolaceae</taxon>
        <taxon>Basidiobolus</taxon>
    </lineage>
</organism>
<dbReference type="InterPro" id="IPR036915">
    <property type="entry name" value="Cyclin-like_sf"/>
</dbReference>
<reference evidence="1 2" key="1">
    <citation type="submission" date="2023-04" db="EMBL/GenBank/DDBJ databases">
        <title>Genome of Basidiobolus ranarum AG-B5.</title>
        <authorList>
            <person name="Stajich J.E."/>
            <person name="Carter-House D."/>
            <person name="Gryganskyi A."/>
        </authorList>
    </citation>
    <scope>NUCLEOTIDE SEQUENCE [LARGE SCALE GENOMIC DNA]</scope>
    <source>
        <strain evidence="1 2">AG-B5</strain>
    </source>
</reference>
<protein>
    <submittedName>
        <fullName evidence="1">PHO85 cyclin-5</fullName>
    </submittedName>
</protein>
<accession>A0ABR2WRY1</accession>
<comment type="caution">
    <text evidence="1">The sequence shown here is derived from an EMBL/GenBank/DDBJ whole genome shotgun (WGS) entry which is preliminary data.</text>
</comment>
<dbReference type="Pfam" id="PF08613">
    <property type="entry name" value="Cyclin"/>
    <property type="match status" value="1"/>
</dbReference>
<evidence type="ECO:0000313" key="2">
    <source>
        <dbReference type="Proteomes" id="UP001479436"/>
    </source>
</evidence>
<dbReference type="Proteomes" id="UP001479436">
    <property type="component" value="Unassembled WGS sequence"/>
</dbReference>
<sequence length="212" mass="24359">MVLGSTSPTEALIDITVGVIQHIWSNEPVDPRALPLRIFIQEVLRRSGASFSTLLVTLIYLFRFKSCSNSENTESKSSCLHHHKVRGSGRRMFVAAIITAFKYLEDRSFPNTRWSRITGLSVQEINSNERIFLELLNYRLYMAPSLFTWWMTLLLGSIEDKATSFSQVETKTSTTISHTHHIGVIESNDHHPTRFRKNHAHFLPYQNPKVRS</sequence>
<dbReference type="PANTHER" id="PTHR15615:SF36">
    <property type="entry name" value="PHO85 CYCLIN-5"/>
    <property type="match status" value="1"/>
</dbReference>
<evidence type="ECO:0000313" key="1">
    <source>
        <dbReference type="EMBL" id="KAK9764229.1"/>
    </source>
</evidence>
<dbReference type="Gene3D" id="1.10.472.10">
    <property type="entry name" value="Cyclin-like"/>
    <property type="match status" value="1"/>
</dbReference>
<dbReference type="PANTHER" id="PTHR15615">
    <property type="match status" value="1"/>
</dbReference>
<gene>
    <name evidence="1" type="primary">PCL5_16</name>
    <name evidence="1" type="ORF">K7432_008437</name>
</gene>
<dbReference type="CDD" id="cd20557">
    <property type="entry name" value="CYCLIN_ScPCL1-like"/>
    <property type="match status" value="1"/>
</dbReference>
<proteinExistence type="predicted"/>
<dbReference type="EMBL" id="JASJQH010000468">
    <property type="protein sequence ID" value="KAK9764229.1"/>
    <property type="molecule type" value="Genomic_DNA"/>
</dbReference>
<name>A0ABR2WRY1_9FUNG</name>
<dbReference type="InterPro" id="IPR013922">
    <property type="entry name" value="Cyclin_PHO80-like"/>
</dbReference>
<keyword evidence="2" id="KW-1185">Reference proteome</keyword>
<dbReference type="SUPFAM" id="SSF47954">
    <property type="entry name" value="Cyclin-like"/>
    <property type="match status" value="1"/>
</dbReference>